<sequence>MSDSRDTSPVAPPLLPVGGAELRRDPALHEAVRRVGQRVGVDFTDDEKVREELRRGRDALAGGSATTGPGCLAFLLLIVAAGLAVADQISPPLTAHRPALLAGAGVCAVLAVAAMGWAVARWQRARRDPVLAAYREVLALAQAHGLTLTHVQDWLVGKAGGSSKPWYPLPEVAPPGAATGTTPPPPPSAPRDADDVRPPHKPAEVTAWERTAGQGGWHDELGGLLALAGTSAAVWAYVEDQPVGYAGLVLGLASAIAVWVLGHRQGVRKERGREAALRHLADLRAAQAAGAAVPELSPQLRRLLEEDGTDG</sequence>
<keyword evidence="2" id="KW-0472">Membrane</keyword>
<feature type="region of interest" description="Disordered" evidence="1">
    <location>
        <begin position="167"/>
        <end position="200"/>
    </location>
</feature>
<feature type="compositionally biased region" description="Basic and acidic residues" evidence="1">
    <location>
        <begin position="191"/>
        <end position="200"/>
    </location>
</feature>
<reference evidence="3 4" key="1">
    <citation type="submission" date="2018-06" db="EMBL/GenBank/DDBJ databases">
        <authorList>
            <consortium name="Pathogen Informatics"/>
            <person name="Doyle S."/>
        </authorList>
    </citation>
    <scope>NUCLEOTIDE SEQUENCE [LARGE SCALE GENOMIC DNA]</scope>
    <source>
        <strain evidence="3 4">NCTC7807</strain>
    </source>
</reference>
<proteinExistence type="predicted"/>
<evidence type="ECO:0000313" key="3">
    <source>
        <dbReference type="EMBL" id="SUP57141.1"/>
    </source>
</evidence>
<evidence type="ECO:0000256" key="2">
    <source>
        <dbReference type="SAM" id="Phobius"/>
    </source>
</evidence>
<feature type="transmembrane region" description="Helical" evidence="2">
    <location>
        <begin position="244"/>
        <end position="262"/>
    </location>
</feature>
<organism evidence="3 4">
    <name type="scientific">Streptomyces griseus</name>
    <dbReference type="NCBI Taxonomy" id="1911"/>
    <lineage>
        <taxon>Bacteria</taxon>
        <taxon>Bacillati</taxon>
        <taxon>Actinomycetota</taxon>
        <taxon>Actinomycetes</taxon>
        <taxon>Kitasatosporales</taxon>
        <taxon>Streptomycetaceae</taxon>
        <taxon>Streptomyces</taxon>
    </lineage>
</organism>
<evidence type="ECO:0000313" key="4">
    <source>
        <dbReference type="Proteomes" id="UP000254150"/>
    </source>
</evidence>
<keyword evidence="2" id="KW-1133">Transmembrane helix</keyword>
<evidence type="ECO:0000256" key="1">
    <source>
        <dbReference type="SAM" id="MobiDB-lite"/>
    </source>
</evidence>
<feature type="transmembrane region" description="Helical" evidence="2">
    <location>
        <begin position="221"/>
        <end position="238"/>
    </location>
</feature>
<protein>
    <submittedName>
        <fullName evidence="3">Uncharacterized protein</fullName>
    </submittedName>
</protein>
<dbReference type="RefSeq" id="WP_115068983.1">
    <property type="nucleotide sequence ID" value="NZ_UHID01000006.1"/>
</dbReference>
<accession>A0A380P008</accession>
<feature type="transmembrane region" description="Helical" evidence="2">
    <location>
        <begin position="98"/>
        <end position="120"/>
    </location>
</feature>
<name>A0A380P008_STRGR</name>
<gene>
    <name evidence="3" type="ORF">NCTC7807_03015</name>
</gene>
<dbReference type="AlphaFoldDB" id="A0A380P008"/>
<dbReference type="EMBL" id="UHID01000006">
    <property type="protein sequence ID" value="SUP57141.1"/>
    <property type="molecule type" value="Genomic_DNA"/>
</dbReference>
<keyword evidence="2" id="KW-0812">Transmembrane</keyword>
<dbReference type="Proteomes" id="UP000254150">
    <property type="component" value="Unassembled WGS sequence"/>
</dbReference>
<feature type="transmembrane region" description="Helical" evidence="2">
    <location>
        <begin position="60"/>
        <end position="86"/>
    </location>
</feature>